<dbReference type="InterPro" id="IPR000198">
    <property type="entry name" value="RhoGAP_dom"/>
</dbReference>
<reference evidence="3" key="2">
    <citation type="submission" date="2023-05" db="EMBL/GenBank/DDBJ databases">
        <authorList>
            <consortium name="Lawrence Berkeley National Laboratory"/>
            <person name="Steindorff A."/>
            <person name="Hensen N."/>
            <person name="Bonometti L."/>
            <person name="Westerberg I."/>
            <person name="Brannstrom I.O."/>
            <person name="Guillou S."/>
            <person name="Cros-Aarteil S."/>
            <person name="Calhoun S."/>
            <person name="Haridas S."/>
            <person name="Kuo A."/>
            <person name="Mondo S."/>
            <person name="Pangilinan J."/>
            <person name="Riley R."/>
            <person name="Labutti K."/>
            <person name="Andreopoulos B."/>
            <person name="Lipzen A."/>
            <person name="Chen C."/>
            <person name="Yanf M."/>
            <person name="Daum C."/>
            <person name="Ng V."/>
            <person name="Clum A."/>
            <person name="Ohm R."/>
            <person name="Martin F."/>
            <person name="Silar P."/>
            <person name="Natvig D."/>
            <person name="Lalanne C."/>
            <person name="Gautier V."/>
            <person name="Ament-Velasquez S.L."/>
            <person name="Kruys A."/>
            <person name="Hutchinson M.I."/>
            <person name="Powell A.J."/>
            <person name="Barry K."/>
            <person name="Miller A.N."/>
            <person name="Grigoriev I.V."/>
            <person name="Debuchy R."/>
            <person name="Gladieux P."/>
            <person name="Thoren M.H."/>
            <person name="Johannesson H."/>
        </authorList>
    </citation>
    <scope>NUCLEOTIDE SEQUENCE</scope>
    <source>
        <strain evidence="3">CBS 141.50</strain>
    </source>
</reference>
<feature type="non-terminal residue" evidence="3">
    <location>
        <position position="1"/>
    </location>
</feature>
<proteinExistence type="predicted"/>
<dbReference type="InterPro" id="IPR008936">
    <property type="entry name" value="Rho_GTPase_activation_prot"/>
</dbReference>
<sequence length="379" mass="40073">SGASEASSTKSDKKPKSRRSVGDLAMQFMSSGPAKRDSLKDEDLDSLVRLCGKSKLTLPSEYSPGPLTLPTCIRATAQYLTQNGTEIRGVFRVPGSVRVVNELYAHYCTDGNADEISSTTHAPNLPSHIKAGAHDVASTFKRLISGLPGGILGSVSLFDALVSIYEYQNREPETLQPQDPRVSAKLIALAINTVKSELRRDLICAVFGLLCLIGHAAEKASLKTPSEGEEGQPVPGSDYMGYNALGIVFGPILLGDLLGLYNAPSSATATAAGSAQFPEMLPEGQPGQNKGKAPDDGTQQLTLGVDNIHLANSVTEMVLSHWRLVVGQMKRMDAIKAGVWPASSEEYALRAPRVQTSGLGGGELSAPPSPTRGSSELMS</sequence>
<keyword evidence="4" id="KW-1185">Reference proteome</keyword>
<evidence type="ECO:0000259" key="2">
    <source>
        <dbReference type="PROSITE" id="PS50238"/>
    </source>
</evidence>
<dbReference type="GeneID" id="87813807"/>
<dbReference type="Proteomes" id="UP001302676">
    <property type="component" value="Unassembled WGS sequence"/>
</dbReference>
<dbReference type="PANTHER" id="PTHR45808">
    <property type="entry name" value="RHO GTPASE-ACTIVATING PROTEIN 68F"/>
    <property type="match status" value="1"/>
</dbReference>
<feature type="region of interest" description="Disordered" evidence="1">
    <location>
        <begin position="278"/>
        <end position="299"/>
    </location>
</feature>
<feature type="region of interest" description="Disordered" evidence="1">
    <location>
        <begin position="1"/>
        <end position="22"/>
    </location>
</feature>
<dbReference type="GO" id="GO:0005096">
    <property type="term" value="F:GTPase activator activity"/>
    <property type="evidence" value="ECO:0007669"/>
    <property type="project" value="TreeGrafter"/>
</dbReference>
<accession>A0AAN6V2S0</accession>
<dbReference type="SUPFAM" id="SSF48350">
    <property type="entry name" value="GTPase activation domain, GAP"/>
    <property type="match status" value="1"/>
</dbReference>
<gene>
    <name evidence="3" type="ORF">C8A04DRAFT_12035</name>
</gene>
<organism evidence="3 4">
    <name type="scientific">Dichotomopilus funicola</name>
    <dbReference type="NCBI Taxonomy" id="1934379"/>
    <lineage>
        <taxon>Eukaryota</taxon>
        <taxon>Fungi</taxon>
        <taxon>Dikarya</taxon>
        <taxon>Ascomycota</taxon>
        <taxon>Pezizomycotina</taxon>
        <taxon>Sordariomycetes</taxon>
        <taxon>Sordariomycetidae</taxon>
        <taxon>Sordariales</taxon>
        <taxon>Chaetomiaceae</taxon>
        <taxon>Dichotomopilus</taxon>
    </lineage>
</organism>
<feature type="region of interest" description="Disordered" evidence="1">
    <location>
        <begin position="353"/>
        <end position="379"/>
    </location>
</feature>
<comment type="caution">
    <text evidence="3">The sequence shown here is derived from an EMBL/GenBank/DDBJ whole genome shotgun (WGS) entry which is preliminary data.</text>
</comment>
<protein>
    <recommendedName>
        <fullName evidence="2">Rho-GAP domain-containing protein</fullName>
    </recommendedName>
</protein>
<name>A0AAN6V2S0_9PEZI</name>
<dbReference type="SMART" id="SM00324">
    <property type="entry name" value="RhoGAP"/>
    <property type="match status" value="1"/>
</dbReference>
<dbReference type="GO" id="GO:0005737">
    <property type="term" value="C:cytoplasm"/>
    <property type="evidence" value="ECO:0007669"/>
    <property type="project" value="TreeGrafter"/>
</dbReference>
<dbReference type="PANTHER" id="PTHR45808:SF2">
    <property type="entry name" value="RHO GTPASE-ACTIVATING PROTEIN 68F"/>
    <property type="match status" value="1"/>
</dbReference>
<evidence type="ECO:0000313" key="3">
    <source>
        <dbReference type="EMBL" id="KAK4143743.1"/>
    </source>
</evidence>
<dbReference type="Gene3D" id="1.10.555.10">
    <property type="entry name" value="Rho GTPase activation protein"/>
    <property type="match status" value="1"/>
</dbReference>
<dbReference type="CDD" id="cd00159">
    <property type="entry name" value="RhoGAP"/>
    <property type="match status" value="1"/>
</dbReference>
<dbReference type="PROSITE" id="PS50238">
    <property type="entry name" value="RHOGAP"/>
    <property type="match status" value="1"/>
</dbReference>
<dbReference type="RefSeq" id="XP_062637114.1">
    <property type="nucleotide sequence ID" value="XM_062777194.1"/>
</dbReference>
<dbReference type="EMBL" id="MU853583">
    <property type="protein sequence ID" value="KAK4143743.1"/>
    <property type="molecule type" value="Genomic_DNA"/>
</dbReference>
<feature type="domain" description="Rho-GAP" evidence="2">
    <location>
        <begin position="56"/>
        <end position="289"/>
    </location>
</feature>
<evidence type="ECO:0000313" key="4">
    <source>
        <dbReference type="Proteomes" id="UP001302676"/>
    </source>
</evidence>
<dbReference type="Pfam" id="PF00620">
    <property type="entry name" value="RhoGAP"/>
    <property type="match status" value="1"/>
</dbReference>
<evidence type="ECO:0000256" key="1">
    <source>
        <dbReference type="SAM" id="MobiDB-lite"/>
    </source>
</evidence>
<dbReference type="AlphaFoldDB" id="A0AAN6V2S0"/>
<reference evidence="3" key="1">
    <citation type="journal article" date="2023" name="Mol. Phylogenet. Evol.">
        <title>Genome-scale phylogeny and comparative genomics of the fungal order Sordariales.</title>
        <authorList>
            <person name="Hensen N."/>
            <person name="Bonometti L."/>
            <person name="Westerberg I."/>
            <person name="Brannstrom I.O."/>
            <person name="Guillou S."/>
            <person name="Cros-Aarteil S."/>
            <person name="Calhoun S."/>
            <person name="Haridas S."/>
            <person name="Kuo A."/>
            <person name="Mondo S."/>
            <person name="Pangilinan J."/>
            <person name="Riley R."/>
            <person name="LaButti K."/>
            <person name="Andreopoulos B."/>
            <person name="Lipzen A."/>
            <person name="Chen C."/>
            <person name="Yan M."/>
            <person name="Daum C."/>
            <person name="Ng V."/>
            <person name="Clum A."/>
            <person name="Steindorff A."/>
            <person name="Ohm R.A."/>
            <person name="Martin F."/>
            <person name="Silar P."/>
            <person name="Natvig D.O."/>
            <person name="Lalanne C."/>
            <person name="Gautier V."/>
            <person name="Ament-Velasquez S.L."/>
            <person name="Kruys A."/>
            <person name="Hutchinson M.I."/>
            <person name="Powell A.J."/>
            <person name="Barry K."/>
            <person name="Miller A.N."/>
            <person name="Grigoriev I.V."/>
            <person name="Debuchy R."/>
            <person name="Gladieux P."/>
            <person name="Hiltunen Thoren M."/>
            <person name="Johannesson H."/>
        </authorList>
    </citation>
    <scope>NUCLEOTIDE SEQUENCE</scope>
    <source>
        <strain evidence="3">CBS 141.50</strain>
    </source>
</reference>
<dbReference type="GO" id="GO:0007264">
    <property type="term" value="P:small GTPase-mediated signal transduction"/>
    <property type="evidence" value="ECO:0007669"/>
    <property type="project" value="TreeGrafter"/>
</dbReference>